<dbReference type="GO" id="GO:0016746">
    <property type="term" value="F:acyltransferase activity"/>
    <property type="evidence" value="ECO:0007669"/>
    <property type="project" value="UniProtKB-KW"/>
</dbReference>
<evidence type="ECO:0000259" key="3">
    <source>
        <dbReference type="PROSITE" id="PS51186"/>
    </source>
</evidence>
<name>A0ABY7Q7N6_9ACTN</name>
<dbReference type="InterPro" id="IPR000182">
    <property type="entry name" value="GNAT_dom"/>
</dbReference>
<protein>
    <submittedName>
        <fullName evidence="4">GNAT family N-acetyltransferase</fullName>
        <ecNumber evidence="4">2.3.1.-</ecNumber>
    </submittedName>
</protein>
<dbReference type="EC" id="2.3.1.-" evidence="4"/>
<keyword evidence="5" id="KW-1185">Reference proteome</keyword>
<dbReference type="Gene3D" id="3.40.630.30">
    <property type="match status" value="1"/>
</dbReference>
<dbReference type="PANTHER" id="PTHR43420">
    <property type="entry name" value="ACETYLTRANSFERASE"/>
    <property type="match status" value="1"/>
</dbReference>
<evidence type="ECO:0000313" key="5">
    <source>
        <dbReference type="Proteomes" id="UP001212821"/>
    </source>
</evidence>
<dbReference type="PANTHER" id="PTHR43420:SF44">
    <property type="entry name" value="ACETYLTRANSFERASE YPEA"/>
    <property type="match status" value="1"/>
</dbReference>
<evidence type="ECO:0000256" key="1">
    <source>
        <dbReference type="ARBA" id="ARBA00022679"/>
    </source>
</evidence>
<dbReference type="InterPro" id="IPR016181">
    <property type="entry name" value="Acyl_CoA_acyltransferase"/>
</dbReference>
<dbReference type="RefSeq" id="WP_270146751.1">
    <property type="nucleotide sequence ID" value="NZ_CP115450.1"/>
</dbReference>
<evidence type="ECO:0000313" key="4">
    <source>
        <dbReference type="EMBL" id="WBP88698.1"/>
    </source>
</evidence>
<dbReference type="Pfam" id="PF00583">
    <property type="entry name" value="Acetyltransf_1"/>
    <property type="match status" value="1"/>
</dbReference>
<proteinExistence type="predicted"/>
<accession>A0ABY7Q7N6</accession>
<sequence length="184" mass="20445">MSTIIRRVRAEEWERVKEIRLAALRDPIANLAFLDTYENASARPDEFWQERTTGAAEGESVWQAVAEAPDGRWLGTMTVLVEQPGGAGALGGDVITVPQGHVVGVYVRPEARGTGLAHQLIRAARDWAWSLTEPRLQRVRLFVHENNARAEAMYVRAGFKHSGVSVPVPGDETHREIELAVERD</sequence>
<keyword evidence="1 4" id="KW-0808">Transferase</keyword>
<dbReference type="SUPFAM" id="SSF55729">
    <property type="entry name" value="Acyl-CoA N-acyltransferases (Nat)"/>
    <property type="match status" value="1"/>
</dbReference>
<feature type="domain" description="N-acetyltransferase" evidence="3">
    <location>
        <begin position="3"/>
        <end position="184"/>
    </location>
</feature>
<dbReference type="EMBL" id="CP115450">
    <property type="protein sequence ID" value="WBP88698.1"/>
    <property type="molecule type" value="Genomic_DNA"/>
</dbReference>
<gene>
    <name evidence="4" type="ORF">O1G21_24575</name>
</gene>
<organism evidence="4 5">
    <name type="scientific">Kitasatospora cathayae</name>
    <dbReference type="NCBI Taxonomy" id="3004092"/>
    <lineage>
        <taxon>Bacteria</taxon>
        <taxon>Bacillati</taxon>
        <taxon>Actinomycetota</taxon>
        <taxon>Actinomycetes</taxon>
        <taxon>Kitasatosporales</taxon>
        <taxon>Streptomycetaceae</taxon>
        <taxon>Kitasatospora</taxon>
    </lineage>
</organism>
<reference evidence="5" key="1">
    <citation type="submission" date="2022-12" db="EMBL/GenBank/DDBJ databases">
        <authorList>
            <person name="Mo P."/>
        </authorList>
    </citation>
    <scope>NUCLEOTIDE SEQUENCE [LARGE SCALE GENOMIC DNA]</scope>
    <source>
        <strain evidence="5">HUAS 3-15</strain>
    </source>
</reference>
<dbReference type="PROSITE" id="PS51186">
    <property type="entry name" value="GNAT"/>
    <property type="match status" value="1"/>
</dbReference>
<keyword evidence="2 4" id="KW-0012">Acyltransferase</keyword>
<dbReference type="Proteomes" id="UP001212821">
    <property type="component" value="Chromosome"/>
</dbReference>
<dbReference type="InterPro" id="IPR050680">
    <property type="entry name" value="YpeA/RimI_acetyltransf"/>
</dbReference>
<evidence type="ECO:0000256" key="2">
    <source>
        <dbReference type="ARBA" id="ARBA00023315"/>
    </source>
</evidence>
<dbReference type="CDD" id="cd04301">
    <property type="entry name" value="NAT_SF"/>
    <property type="match status" value="1"/>
</dbReference>